<dbReference type="Proteomes" id="UP001231915">
    <property type="component" value="Unassembled WGS sequence"/>
</dbReference>
<sequence>MSNALNRLSAVLSSKQRSIVKVVTVNTDGTTKVEHSDGSQSTVLGDSVTSGSAYIEDGRIVGAAPDLPYSELEV</sequence>
<comment type="caution">
    <text evidence="1">The sequence shown here is derived from an EMBL/GenBank/DDBJ whole genome shotgun (WGS) entry which is preliminary data.</text>
</comment>
<keyword evidence="2" id="KW-1185">Reference proteome</keyword>
<accession>A0ABT7EH66</accession>
<protein>
    <submittedName>
        <fullName evidence="1">Uncharacterized protein</fullName>
    </submittedName>
</protein>
<evidence type="ECO:0000313" key="2">
    <source>
        <dbReference type="Proteomes" id="UP001231915"/>
    </source>
</evidence>
<reference evidence="1 2" key="1">
    <citation type="submission" date="2023-05" db="EMBL/GenBank/DDBJ databases">
        <title>Pseudoalteromonas ardens sp. nov., Pseudoalteromonas obscura sp. nov., and Pseudoalteromonas umbrosa sp. nov., isolated from the coral Montipora capitata.</title>
        <authorList>
            <person name="Thomas E.M."/>
            <person name="Smith E.M."/>
            <person name="Papke E."/>
            <person name="Shlafstein M.D."/>
            <person name="Oline D.K."/>
            <person name="Videau P."/>
            <person name="Saw J.H."/>
            <person name="Strangman W.K."/>
            <person name="Ushijima B."/>
        </authorList>
    </citation>
    <scope>NUCLEOTIDE SEQUENCE [LARGE SCALE GENOMIC DNA]</scope>
    <source>
        <strain evidence="1 2">P94</strain>
    </source>
</reference>
<evidence type="ECO:0000313" key="1">
    <source>
        <dbReference type="EMBL" id="MDK2594380.1"/>
    </source>
</evidence>
<name>A0ABT7EH66_9GAMM</name>
<dbReference type="RefSeq" id="WP_284136532.1">
    <property type="nucleotide sequence ID" value="NZ_JASJUT010000002.1"/>
</dbReference>
<dbReference type="EMBL" id="JASJUT010000002">
    <property type="protein sequence ID" value="MDK2594380.1"/>
    <property type="molecule type" value="Genomic_DNA"/>
</dbReference>
<gene>
    <name evidence="1" type="ORF">QNM18_04780</name>
</gene>
<proteinExistence type="predicted"/>
<organism evidence="1 2">
    <name type="scientific">Pseudoalteromonas obscura</name>
    <dbReference type="NCBI Taxonomy" id="3048491"/>
    <lineage>
        <taxon>Bacteria</taxon>
        <taxon>Pseudomonadati</taxon>
        <taxon>Pseudomonadota</taxon>
        <taxon>Gammaproteobacteria</taxon>
        <taxon>Alteromonadales</taxon>
        <taxon>Pseudoalteromonadaceae</taxon>
        <taxon>Pseudoalteromonas</taxon>
    </lineage>
</organism>